<evidence type="ECO:0000313" key="7">
    <source>
        <dbReference type="EMBL" id="TRY62080.1"/>
    </source>
</evidence>
<evidence type="ECO:0000256" key="6">
    <source>
        <dbReference type="SAM" id="Phobius"/>
    </source>
</evidence>
<comment type="caution">
    <text evidence="7">The sequence shown here is derived from an EMBL/GenBank/DDBJ whole genome shotgun (WGS) entry which is preliminary data.</text>
</comment>
<evidence type="ECO:0000256" key="2">
    <source>
        <dbReference type="ARBA" id="ARBA00006948"/>
    </source>
</evidence>
<protein>
    <recommendedName>
        <fullName evidence="9">Transmembrane protein 45B</fullName>
    </recommendedName>
</protein>
<dbReference type="PANTHER" id="PTHR16007">
    <property type="entry name" value="EPIDIDYMAL MEMBRANE PROTEIN E9-RELATED"/>
    <property type="match status" value="1"/>
</dbReference>
<comment type="similarity">
    <text evidence="2">Belongs to the TMEM45 family.</text>
</comment>
<evidence type="ECO:0000313" key="8">
    <source>
        <dbReference type="Proteomes" id="UP000318571"/>
    </source>
</evidence>
<dbReference type="Proteomes" id="UP000318571">
    <property type="component" value="Chromosome 8"/>
</dbReference>
<feature type="transmembrane region" description="Helical" evidence="6">
    <location>
        <begin position="57"/>
        <end position="76"/>
    </location>
</feature>
<keyword evidence="3 6" id="KW-0812">Transmembrane</keyword>
<sequence>MGTFLGHLVPGIFFTIFGFYHVIRVLQCYFSSLYFPQQHPFRSQVCWSSPGRVPIEAYVKVIVVVVGIIGEVFTAFDADWNFVKIGNGQHITMFAFFGLHGVVDLLNAYQGQIVPIGLDYLSGVLAFGIEGVLFAWHLHGRPAIDVQVHTHLVYLIIMCAVGGIWEMNCRHDVKAALTRSTFMVLQGLWFVVVGQILYPISGNQWNSESHEQMMIVSMIFCWTVGLAVVLELLMAMLMLKIAKRRYGQIPAHVSSSTQQGVPMQNTNGGYHQLNLNDPVLKMFSDDDDEL</sequence>
<dbReference type="InterPro" id="IPR042127">
    <property type="entry name" value="TMEM45"/>
</dbReference>
<dbReference type="OMA" id="SWYLSAT"/>
<dbReference type="GO" id="GO:0016020">
    <property type="term" value="C:membrane"/>
    <property type="evidence" value="ECO:0007669"/>
    <property type="project" value="UniProtKB-SubCell"/>
</dbReference>
<name>A0A553N9G6_TIGCA</name>
<comment type="subcellular location">
    <subcellularLocation>
        <location evidence="1">Membrane</location>
        <topology evidence="1">Multi-pass membrane protein</topology>
    </subcellularLocation>
</comment>
<accession>A0A553N9G6</accession>
<proteinExistence type="inferred from homology"/>
<dbReference type="EMBL" id="VCGU01000459">
    <property type="protein sequence ID" value="TRY62080.1"/>
    <property type="molecule type" value="Genomic_DNA"/>
</dbReference>
<dbReference type="PANTHER" id="PTHR16007:SF15">
    <property type="entry name" value="TRANSMEMBRANE PROTEIN 45B"/>
    <property type="match status" value="1"/>
</dbReference>
<feature type="transmembrane region" description="Helical" evidence="6">
    <location>
        <begin position="88"/>
        <end position="106"/>
    </location>
</feature>
<organism evidence="7 8">
    <name type="scientific">Tigriopus californicus</name>
    <name type="common">Marine copepod</name>
    <dbReference type="NCBI Taxonomy" id="6832"/>
    <lineage>
        <taxon>Eukaryota</taxon>
        <taxon>Metazoa</taxon>
        <taxon>Ecdysozoa</taxon>
        <taxon>Arthropoda</taxon>
        <taxon>Crustacea</taxon>
        <taxon>Multicrustacea</taxon>
        <taxon>Hexanauplia</taxon>
        <taxon>Copepoda</taxon>
        <taxon>Harpacticoida</taxon>
        <taxon>Harpacticidae</taxon>
        <taxon>Tigriopus</taxon>
    </lineage>
</organism>
<dbReference type="OrthoDB" id="551896at2759"/>
<feature type="transmembrane region" description="Helical" evidence="6">
    <location>
        <begin position="12"/>
        <end position="36"/>
    </location>
</feature>
<dbReference type="AlphaFoldDB" id="A0A553N9G6"/>
<dbReference type="Pfam" id="PF04819">
    <property type="entry name" value="DUF716"/>
    <property type="match status" value="1"/>
</dbReference>
<evidence type="ECO:0000256" key="3">
    <source>
        <dbReference type="ARBA" id="ARBA00022692"/>
    </source>
</evidence>
<keyword evidence="5 6" id="KW-0472">Membrane</keyword>
<evidence type="ECO:0000256" key="5">
    <source>
        <dbReference type="ARBA" id="ARBA00023136"/>
    </source>
</evidence>
<evidence type="ECO:0000256" key="1">
    <source>
        <dbReference type="ARBA" id="ARBA00004141"/>
    </source>
</evidence>
<keyword evidence="4 6" id="KW-1133">Transmembrane helix</keyword>
<feature type="transmembrane region" description="Helical" evidence="6">
    <location>
        <begin position="213"/>
        <end position="239"/>
    </location>
</feature>
<evidence type="ECO:0008006" key="9">
    <source>
        <dbReference type="Google" id="ProtNLM"/>
    </source>
</evidence>
<feature type="transmembrane region" description="Helical" evidence="6">
    <location>
        <begin position="118"/>
        <end position="139"/>
    </location>
</feature>
<reference evidence="7 8" key="1">
    <citation type="journal article" date="2018" name="Nat. Ecol. Evol.">
        <title>Genomic signatures of mitonuclear coevolution across populations of Tigriopus californicus.</title>
        <authorList>
            <person name="Barreto F.S."/>
            <person name="Watson E.T."/>
            <person name="Lima T.G."/>
            <person name="Willett C.S."/>
            <person name="Edmands S."/>
            <person name="Li W."/>
            <person name="Burton R.S."/>
        </authorList>
    </citation>
    <scope>NUCLEOTIDE SEQUENCE [LARGE SCALE GENOMIC DNA]</scope>
    <source>
        <strain evidence="7 8">San Diego</strain>
    </source>
</reference>
<dbReference type="InterPro" id="IPR006904">
    <property type="entry name" value="DUF716"/>
</dbReference>
<feature type="transmembrane region" description="Helical" evidence="6">
    <location>
        <begin position="151"/>
        <end position="169"/>
    </location>
</feature>
<feature type="transmembrane region" description="Helical" evidence="6">
    <location>
        <begin position="181"/>
        <end position="201"/>
    </location>
</feature>
<keyword evidence="8" id="KW-1185">Reference proteome</keyword>
<evidence type="ECO:0000256" key="4">
    <source>
        <dbReference type="ARBA" id="ARBA00022989"/>
    </source>
</evidence>
<gene>
    <name evidence="7" type="ORF">TCAL_06238</name>
</gene>